<gene>
    <name evidence="1" type="ORF">G4J70_004203</name>
</gene>
<protein>
    <submittedName>
        <fullName evidence="1">Hexulose-6-phosphate synthase</fullName>
    </submittedName>
</protein>
<name>A0A733C1R3_SALET</name>
<evidence type="ECO:0000313" key="1">
    <source>
        <dbReference type="EMBL" id="HAE5560264.1"/>
    </source>
</evidence>
<reference evidence="1" key="1">
    <citation type="journal article" date="2018" name="Genome Biol.">
        <title>SKESA: strategic k-mer extension for scrupulous assemblies.</title>
        <authorList>
            <person name="Souvorov A."/>
            <person name="Agarwala R."/>
            <person name="Lipman D.J."/>
        </authorList>
    </citation>
    <scope>NUCLEOTIDE SEQUENCE</scope>
    <source>
        <strain evidence="1">ID125378</strain>
    </source>
</reference>
<comment type="caution">
    <text evidence="1">The sequence shown here is derived from an EMBL/GenBank/DDBJ whole genome shotgun (WGS) entry which is preliminary data.</text>
</comment>
<feature type="non-terminal residue" evidence="1">
    <location>
        <position position="1"/>
    </location>
</feature>
<dbReference type="AlphaFoldDB" id="A0A733C1R3"/>
<dbReference type="EMBL" id="DAASHP010000148">
    <property type="protein sequence ID" value="HAE5560264.1"/>
    <property type="molecule type" value="Genomic_DNA"/>
</dbReference>
<reference evidence="1" key="2">
    <citation type="submission" date="2018-07" db="EMBL/GenBank/DDBJ databases">
        <authorList>
            <consortium name="NCBI Pathogen Detection Project"/>
        </authorList>
    </citation>
    <scope>NUCLEOTIDE SEQUENCE</scope>
    <source>
        <strain evidence="1">ID125378</strain>
    </source>
</reference>
<accession>A0A733C1R3</accession>
<organism evidence="1">
    <name type="scientific">Salmonella enterica subsp. enterica serovar Heidelberg</name>
    <dbReference type="NCBI Taxonomy" id="611"/>
    <lineage>
        <taxon>Bacteria</taxon>
        <taxon>Pseudomonadati</taxon>
        <taxon>Pseudomonadota</taxon>
        <taxon>Gammaproteobacteria</taxon>
        <taxon>Enterobacterales</taxon>
        <taxon>Enterobacteriaceae</taxon>
        <taxon>Salmonella</taxon>
    </lineage>
</organism>
<proteinExistence type="predicted"/>
<sequence length="72" mass="8267">GKEGAFRFFLSGNELTVSNLSNHSKNYYFYLVQYGKDGEPCNLYVKHAQDLYTNSEMSPCAYVVRFDLEEPA</sequence>